<dbReference type="InterPro" id="IPR004027">
    <property type="entry name" value="SEC_C_motif"/>
</dbReference>
<name>A0A4P7XKK6_9ALTE</name>
<dbReference type="InterPro" id="IPR032710">
    <property type="entry name" value="NTF2-like_dom_sf"/>
</dbReference>
<dbReference type="Proteomes" id="UP000298049">
    <property type="component" value="Chromosome"/>
</dbReference>
<dbReference type="PANTHER" id="PTHR33747:SF1">
    <property type="entry name" value="ADENYLATE CYCLASE-ASSOCIATED CAP C-TERMINAL DOMAIN-CONTAINING PROTEIN"/>
    <property type="match status" value="1"/>
</dbReference>
<keyword evidence="3" id="KW-1185">Reference proteome</keyword>
<dbReference type="InterPro" id="IPR048469">
    <property type="entry name" value="YchJ-like_M"/>
</dbReference>
<dbReference type="PANTHER" id="PTHR33747">
    <property type="entry name" value="UPF0225 PROTEIN SCO1677"/>
    <property type="match status" value="1"/>
</dbReference>
<protein>
    <submittedName>
        <fullName evidence="2">Zinc chelation protein SecC</fullName>
    </submittedName>
</protein>
<dbReference type="SUPFAM" id="SSF103642">
    <property type="entry name" value="Sec-C motif"/>
    <property type="match status" value="1"/>
</dbReference>
<dbReference type="EMBL" id="CP031093">
    <property type="protein sequence ID" value="QCF27671.1"/>
    <property type="molecule type" value="Genomic_DNA"/>
</dbReference>
<accession>A0A4P7XKK6</accession>
<dbReference type="Gene3D" id="3.10.450.50">
    <property type="match status" value="1"/>
</dbReference>
<proteinExistence type="predicted"/>
<evidence type="ECO:0000313" key="3">
    <source>
        <dbReference type="Proteomes" id="UP000298049"/>
    </source>
</evidence>
<dbReference type="SUPFAM" id="SSF54427">
    <property type="entry name" value="NTF2-like"/>
    <property type="match status" value="1"/>
</dbReference>
<reference evidence="2 3" key="1">
    <citation type="submission" date="2018-07" db="EMBL/GenBank/DDBJ databases">
        <title>Marsedoiliclastica nanhaica gen. nov. sp. nov., a novel marine hydrocarbonoclastic bacterium isolated from an in-situ enriched hydrocarbon-degrading consortium in deep-sea sediment.</title>
        <authorList>
            <person name="Dong C."/>
            <person name="Ma T."/>
            <person name="Liu R."/>
            <person name="Shao Z."/>
        </authorList>
    </citation>
    <scope>NUCLEOTIDE SEQUENCE [LARGE SCALE GENOMIC DNA]</scope>
    <source>
        <strain evidence="3">soil36-7</strain>
    </source>
</reference>
<dbReference type="OrthoDB" id="21421at2"/>
<dbReference type="Pfam" id="PF02810">
    <property type="entry name" value="SEC-C"/>
    <property type="match status" value="2"/>
</dbReference>
<evidence type="ECO:0000313" key="2">
    <source>
        <dbReference type="EMBL" id="QCF27671.1"/>
    </source>
</evidence>
<dbReference type="AlphaFoldDB" id="A0A4P7XKK6"/>
<dbReference type="Pfam" id="PF17775">
    <property type="entry name" value="YchJ_M-like"/>
    <property type="match status" value="1"/>
</dbReference>
<feature type="domain" description="YchJ-like middle NTF2-like" evidence="1">
    <location>
        <begin position="38"/>
        <end position="128"/>
    </location>
</feature>
<gene>
    <name evidence="2" type="ORF">soil367_18035</name>
</gene>
<dbReference type="RefSeq" id="WP_136550383.1">
    <property type="nucleotide sequence ID" value="NZ_CP031093.1"/>
</dbReference>
<evidence type="ECO:0000259" key="1">
    <source>
        <dbReference type="Pfam" id="PF17775"/>
    </source>
</evidence>
<organism evidence="2 3">
    <name type="scientific">Hydrocarboniclastica marina</name>
    <dbReference type="NCBI Taxonomy" id="2259620"/>
    <lineage>
        <taxon>Bacteria</taxon>
        <taxon>Pseudomonadati</taxon>
        <taxon>Pseudomonadota</taxon>
        <taxon>Gammaproteobacteria</taxon>
        <taxon>Alteromonadales</taxon>
        <taxon>Alteromonadaceae</taxon>
        <taxon>Hydrocarboniclastica</taxon>
    </lineage>
</organism>
<dbReference type="KEGG" id="hmi:soil367_18035"/>
<sequence length="156" mass="17602">MNANAAGLVASARCPCHSGLPYGDCCGPLHAGDAAPDCEHLMRSRYAAYVLQRPEYLLRTWHFSTRPERLDLDDSPAWTSLQVFSSNQKADRGRVHFRAIYRGHTDWQFLEEISDFCLENDRWFYLSGIPSSGSLKPGRNEPCPCGSKRKFKACCL</sequence>